<comment type="caution">
    <text evidence="1">The sequence shown here is derived from an EMBL/GenBank/DDBJ whole genome shotgun (WGS) entry which is preliminary data.</text>
</comment>
<gene>
    <name evidence="1" type="ORF">DZC73_27855</name>
</gene>
<evidence type="ECO:0000313" key="2">
    <source>
        <dbReference type="Proteomes" id="UP000267464"/>
    </source>
</evidence>
<keyword evidence="2" id="KW-1185">Reference proteome</keyword>
<evidence type="ECO:0000313" key="1">
    <source>
        <dbReference type="EMBL" id="RQP21317.1"/>
    </source>
</evidence>
<sequence>MLTEPSGESLGLLRQNLTKAKEAACPVAAAAGAVSPGRSVEAQRQLLTAFDAAERILSLAQAARQRRA</sequence>
<dbReference type="AlphaFoldDB" id="A0A3N7HH16"/>
<dbReference type="Proteomes" id="UP000267464">
    <property type="component" value="Unassembled WGS sequence"/>
</dbReference>
<protein>
    <submittedName>
        <fullName evidence="1">Uncharacterized protein</fullName>
    </submittedName>
</protein>
<reference evidence="1 2" key="1">
    <citation type="submission" date="2018-08" db="EMBL/GenBank/DDBJ databases">
        <authorList>
            <person name="Khan S.A."/>
            <person name="Jeon C.O."/>
            <person name="Chun B.H."/>
            <person name="Jeong S.E."/>
        </authorList>
    </citation>
    <scope>NUCLEOTIDE SEQUENCE [LARGE SCALE GENOMIC DNA]</scope>
    <source>
        <strain evidence="1 2">S-16</strain>
    </source>
</reference>
<proteinExistence type="predicted"/>
<name>A0A3N7HH16_9BURK</name>
<organism evidence="1 2">
    <name type="scientific">Piscinibacter terrae</name>
    <dbReference type="NCBI Taxonomy" id="2496871"/>
    <lineage>
        <taxon>Bacteria</taxon>
        <taxon>Pseudomonadati</taxon>
        <taxon>Pseudomonadota</taxon>
        <taxon>Betaproteobacteria</taxon>
        <taxon>Burkholderiales</taxon>
        <taxon>Sphaerotilaceae</taxon>
        <taxon>Piscinibacter</taxon>
    </lineage>
</organism>
<reference evidence="1 2" key="2">
    <citation type="submission" date="2018-12" db="EMBL/GenBank/DDBJ databases">
        <title>Rhizobacter gummiphilus sp. nov., a rubber-degrading bacterium isolated from the soil of a botanical garden in Japan.</title>
        <authorList>
            <person name="Shunsuke S.S."/>
        </authorList>
    </citation>
    <scope>NUCLEOTIDE SEQUENCE [LARGE SCALE GENOMIC DNA]</scope>
    <source>
        <strain evidence="1 2">S-16</strain>
    </source>
</reference>
<dbReference type="EMBL" id="QUSW01000011">
    <property type="protein sequence ID" value="RQP21317.1"/>
    <property type="molecule type" value="Genomic_DNA"/>
</dbReference>
<accession>A0A3N7HH16</accession>